<gene>
    <name evidence="7" type="ORF">SAMN05216200_106187</name>
</gene>
<keyword evidence="5 6" id="KW-0472">Membrane</keyword>
<dbReference type="STRING" id="1189325.SAMN04488119_10616"/>
<feature type="transmembrane region" description="Helical" evidence="6">
    <location>
        <begin position="80"/>
        <end position="98"/>
    </location>
</feature>
<keyword evidence="4 6" id="KW-1133">Transmembrane helix</keyword>
<evidence type="ECO:0000256" key="3">
    <source>
        <dbReference type="ARBA" id="ARBA00022801"/>
    </source>
</evidence>
<keyword evidence="3" id="KW-0378">Hydrolase</keyword>
<evidence type="ECO:0000256" key="1">
    <source>
        <dbReference type="ARBA" id="ARBA00004141"/>
    </source>
</evidence>
<dbReference type="InterPro" id="IPR008901">
    <property type="entry name" value="ACER"/>
</dbReference>
<feature type="transmembrane region" description="Helical" evidence="6">
    <location>
        <begin position="164"/>
        <end position="181"/>
    </location>
</feature>
<feature type="transmembrane region" description="Helical" evidence="6">
    <location>
        <begin position="56"/>
        <end position="74"/>
    </location>
</feature>
<dbReference type="AlphaFoldDB" id="A0A1M7THZ4"/>
<name>A0A1M7THZ4_9RHOB</name>
<dbReference type="GO" id="GO:0016811">
    <property type="term" value="F:hydrolase activity, acting on carbon-nitrogen (but not peptide) bonds, in linear amides"/>
    <property type="evidence" value="ECO:0007669"/>
    <property type="project" value="InterPro"/>
</dbReference>
<dbReference type="Proteomes" id="UP000184066">
    <property type="component" value="Unassembled WGS sequence"/>
</dbReference>
<feature type="transmembrane region" description="Helical" evidence="6">
    <location>
        <begin position="138"/>
        <end position="157"/>
    </location>
</feature>
<dbReference type="OrthoDB" id="277121at2"/>
<evidence type="ECO:0000256" key="5">
    <source>
        <dbReference type="ARBA" id="ARBA00023136"/>
    </source>
</evidence>
<keyword evidence="2 6" id="KW-0812">Transmembrane</keyword>
<accession>A0A1M7THZ4</accession>
<feature type="transmembrane region" description="Helical" evidence="6">
    <location>
        <begin position="25"/>
        <end position="44"/>
    </location>
</feature>
<evidence type="ECO:0000256" key="4">
    <source>
        <dbReference type="ARBA" id="ARBA00022989"/>
    </source>
</evidence>
<evidence type="ECO:0000256" key="2">
    <source>
        <dbReference type="ARBA" id="ARBA00022692"/>
    </source>
</evidence>
<dbReference type="Pfam" id="PF05875">
    <property type="entry name" value="Ceramidase"/>
    <property type="match status" value="1"/>
</dbReference>
<organism evidence="7 8">
    <name type="scientific">Oceanicella actignis</name>
    <dbReference type="NCBI Taxonomy" id="1189325"/>
    <lineage>
        <taxon>Bacteria</taxon>
        <taxon>Pseudomonadati</taxon>
        <taxon>Pseudomonadota</taxon>
        <taxon>Alphaproteobacteria</taxon>
        <taxon>Rhodobacterales</taxon>
        <taxon>Paracoccaceae</taxon>
        <taxon>Oceanicella</taxon>
    </lineage>
</organism>
<keyword evidence="8" id="KW-1185">Reference proteome</keyword>
<proteinExistence type="predicted"/>
<evidence type="ECO:0000313" key="7">
    <source>
        <dbReference type="EMBL" id="SHN70347.1"/>
    </source>
</evidence>
<sequence>MAFDPYRHIDDYCERVDAAFWGEPLNALTNAAFLIASWVCWRAARRAGGPDWASGLLIGLMATIGVGSFLFHTLANGWSLWADVIPIQLAIVSYFYIIGVRFYGLPRWGAGALTAGALAAIFALGTALTAALGPMNGSSGYLAVALVILALAAGLALRGHPAGGAIAAGMGIFAVSLTLRTMDMAWCEALPIGTHFMWHVLNGVTLGWLTLAVIRHGGGARRAAEAGR</sequence>
<comment type="subcellular location">
    <subcellularLocation>
        <location evidence="1">Membrane</location>
        <topology evidence="1">Multi-pass membrane protein</topology>
    </subcellularLocation>
</comment>
<dbReference type="RefSeq" id="WP_072747599.1">
    <property type="nucleotide sequence ID" value="NZ_FOHL01000006.1"/>
</dbReference>
<evidence type="ECO:0000256" key="6">
    <source>
        <dbReference type="SAM" id="Phobius"/>
    </source>
</evidence>
<reference evidence="7 8" key="1">
    <citation type="submission" date="2016-12" db="EMBL/GenBank/DDBJ databases">
        <authorList>
            <person name="Song W.-J."/>
            <person name="Kurnit D.M."/>
        </authorList>
    </citation>
    <scope>NUCLEOTIDE SEQUENCE [LARGE SCALE GENOMIC DNA]</scope>
    <source>
        <strain evidence="7 8">CGMCC 1.10808</strain>
    </source>
</reference>
<feature type="transmembrane region" description="Helical" evidence="6">
    <location>
        <begin position="110"/>
        <end position="132"/>
    </location>
</feature>
<dbReference type="GO" id="GO:0006672">
    <property type="term" value="P:ceramide metabolic process"/>
    <property type="evidence" value="ECO:0007669"/>
    <property type="project" value="InterPro"/>
</dbReference>
<dbReference type="EMBL" id="FRDL01000006">
    <property type="protein sequence ID" value="SHN70347.1"/>
    <property type="molecule type" value="Genomic_DNA"/>
</dbReference>
<protein>
    <submittedName>
        <fullName evidence="7">Ceramidase</fullName>
    </submittedName>
</protein>
<evidence type="ECO:0000313" key="8">
    <source>
        <dbReference type="Proteomes" id="UP000184066"/>
    </source>
</evidence>
<feature type="transmembrane region" description="Helical" evidence="6">
    <location>
        <begin position="196"/>
        <end position="214"/>
    </location>
</feature>
<dbReference type="GO" id="GO:0016020">
    <property type="term" value="C:membrane"/>
    <property type="evidence" value="ECO:0007669"/>
    <property type="project" value="UniProtKB-SubCell"/>
</dbReference>